<evidence type="ECO:0000313" key="2">
    <source>
        <dbReference type="Proteomes" id="UP000789704"/>
    </source>
</evidence>
<comment type="caution">
    <text evidence="1">The sequence shown here is derived from an EMBL/GenBank/DDBJ whole genome shotgun (WGS) entry which is preliminary data.</text>
</comment>
<evidence type="ECO:0000313" key="1">
    <source>
        <dbReference type="EMBL" id="CAG4894521.1"/>
    </source>
</evidence>
<accession>A0A9N8X2D2</accession>
<dbReference type="Proteomes" id="UP000789704">
    <property type="component" value="Unassembled WGS sequence"/>
</dbReference>
<proteinExistence type="predicted"/>
<organism evidence="1 2">
    <name type="scientific">Paraburkholderia saeva</name>
    <dbReference type="NCBI Taxonomy" id="2777537"/>
    <lineage>
        <taxon>Bacteria</taxon>
        <taxon>Pseudomonadati</taxon>
        <taxon>Pseudomonadota</taxon>
        <taxon>Betaproteobacteria</taxon>
        <taxon>Burkholderiales</taxon>
        <taxon>Burkholderiaceae</taxon>
        <taxon>Paraburkholderia</taxon>
    </lineage>
</organism>
<sequence length="31" mass="3802">MYVIEMEEIFNDMKKKCTQKVQFKSNKINAY</sequence>
<keyword evidence="2" id="KW-1185">Reference proteome</keyword>
<protein>
    <submittedName>
        <fullName evidence="1">Uncharacterized protein</fullName>
    </submittedName>
</protein>
<reference evidence="1" key="1">
    <citation type="submission" date="2021-04" db="EMBL/GenBank/DDBJ databases">
        <authorList>
            <person name="Vanwijnsberghe S."/>
        </authorList>
    </citation>
    <scope>NUCLEOTIDE SEQUENCE</scope>
    <source>
        <strain evidence="1">LMG 31841</strain>
    </source>
</reference>
<dbReference type="AlphaFoldDB" id="A0A9N8X2D2"/>
<name>A0A9N8X2D2_9BURK</name>
<gene>
    <name evidence="1" type="ORF">LMG31841_01931</name>
</gene>
<dbReference type="EMBL" id="CAJQZC010000003">
    <property type="protein sequence ID" value="CAG4894521.1"/>
    <property type="molecule type" value="Genomic_DNA"/>
</dbReference>